<dbReference type="OrthoDB" id="2588098at2759"/>
<sequence>MGQYWKIFNISRREIGQLEGGLKFGEFFFNKQKFLVRSLTIPFESPKLLAYYKLVPERTYEKGLLSLPNELLLEIINYARFATGHFTDFACFAITCRRILILSRHSLHSDKAVEAAGWYGCRIACIGDYARIDDLPDQIMNATQRAQLKKTAESHEDGEAYAGLLSRGDKFTSLYLGMNTWPLALRQRLHSMTKGDRSLYCAAVSVTYPHRDNWALFNVTKKVYVRASALAELAGKPADEQPFLPNCRVDLGHALLLRIAWSYDDSVALQTDIDIHRGPWAGDRFFISTMDRPAPWYNSDFLLKGWTDVSDEIVKDLKEIYEDDADILEGPVIEMEDWDITYFDCDQ</sequence>
<protein>
    <submittedName>
        <fullName evidence="1">Uncharacterized protein</fullName>
    </submittedName>
</protein>
<dbReference type="EMBL" id="ML122275">
    <property type="protein sequence ID" value="RPD58378.1"/>
    <property type="molecule type" value="Genomic_DNA"/>
</dbReference>
<accession>A0A5C2S5D7</accession>
<keyword evidence="2" id="KW-1185">Reference proteome</keyword>
<gene>
    <name evidence="1" type="ORF">L227DRAFT_654768</name>
</gene>
<evidence type="ECO:0000313" key="2">
    <source>
        <dbReference type="Proteomes" id="UP000313359"/>
    </source>
</evidence>
<organism evidence="1 2">
    <name type="scientific">Lentinus tigrinus ALCF2SS1-6</name>
    <dbReference type="NCBI Taxonomy" id="1328759"/>
    <lineage>
        <taxon>Eukaryota</taxon>
        <taxon>Fungi</taxon>
        <taxon>Dikarya</taxon>
        <taxon>Basidiomycota</taxon>
        <taxon>Agaricomycotina</taxon>
        <taxon>Agaricomycetes</taxon>
        <taxon>Polyporales</taxon>
        <taxon>Polyporaceae</taxon>
        <taxon>Lentinus</taxon>
    </lineage>
</organism>
<dbReference type="Proteomes" id="UP000313359">
    <property type="component" value="Unassembled WGS sequence"/>
</dbReference>
<evidence type="ECO:0000313" key="1">
    <source>
        <dbReference type="EMBL" id="RPD58378.1"/>
    </source>
</evidence>
<proteinExistence type="predicted"/>
<name>A0A5C2S5D7_9APHY</name>
<reference evidence="1" key="1">
    <citation type="journal article" date="2018" name="Genome Biol. Evol.">
        <title>Genomics and development of Lentinus tigrinus, a white-rot wood-decaying mushroom with dimorphic fruiting bodies.</title>
        <authorList>
            <person name="Wu B."/>
            <person name="Xu Z."/>
            <person name="Knudson A."/>
            <person name="Carlson A."/>
            <person name="Chen N."/>
            <person name="Kovaka S."/>
            <person name="LaButti K."/>
            <person name="Lipzen A."/>
            <person name="Pennachio C."/>
            <person name="Riley R."/>
            <person name="Schakwitz W."/>
            <person name="Umezawa K."/>
            <person name="Ohm R.A."/>
            <person name="Grigoriev I.V."/>
            <person name="Nagy L.G."/>
            <person name="Gibbons J."/>
            <person name="Hibbett D."/>
        </authorList>
    </citation>
    <scope>NUCLEOTIDE SEQUENCE [LARGE SCALE GENOMIC DNA]</scope>
    <source>
        <strain evidence="1">ALCF2SS1-6</strain>
    </source>
</reference>
<dbReference type="AlphaFoldDB" id="A0A5C2S5D7"/>